<gene>
    <name evidence="3" type="ORF">ETEE_3963</name>
</gene>
<evidence type="ECO:0000313" key="4">
    <source>
        <dbReference type="Proteomes" id="UP000028681"/>
    </source>
</evidence>
<dbReference type="AlphaFoldDB" id="A0A076LUM4"/>
<evidence type="ECO:0000259" key="2">
    <source>
        <dbReference type="Pfam" id="PF20455"/>
    </source>
</evidence>
<dbReference type="InterPro" id="IPR046554">
    <property type="entry name" value="DUF6708"/>
</dbReference>
<dbReference type="GeneID" id="33941312"/>
<keyword evidence="1" id="KW-0472">Membrane</keyword>
<feature type="transmembrane region" description="Helical" evidence="1">
    <location>
        <begin position="98"/>
        <end position="120"/>
    </location>
</feature>
<keyword evidence="1" id="KW-1133">Transmembrane helix</keyword>
<evidence type="ECO:0000313" key="3">
    <source>
        <dbReference type="EMBL" id="AIJ10372.1"/>
    </source>
</evidence>
<keyword evidence="1" id="KW-0812">Transmembrane</keyword>
<dbReference type="EMBL" id="CP006664">
    <property type="protein sequence ID" value="AIJ10372.1"/>
    <property type="molecule type" value="Genomic_DNA"/>
</dbReference>
<proteinExistence type="predicted"/>
<dbReference type="KEGG" id="ete:ETEE_3963"/>
<feature type="transmembrane region" description="Helical" evidence="1">
    <location>
        <begin position="68"/>
        <end position="92"/>
    </location>
</feature>
<dbReference type="Proteomes" id="UP000028681">
    <property type="component" value="Chromosome"/>
</dbReference>
<name>A0A076LUM4_9GAMM</name>
<evidence type="ECO:0000256" key="1">
    <source>
        <dbReference type="SAM" id="Phobius"/>
    </source>
</evidence>
<sequence>MAISHDIGLFFPFKLNRPLTKEEKQSRFVQGKRRKVFGEAAVLDLDTVIRMNSSYLEVVDKFYPTKGYVASFMMAFCLLFTVFILAIAKVAIFNNGNVPAFLFILLICSAGICFFLRFLLKDWFRKTHYPVRFNRKKKLVHIYQVSGGVITVPWGDVFFTTSKQRISYCIVGHLLSDDKETVLNTFSFGYVGQREELSLYWEFIRCYMEEDCLEELAETVLFCPPVEKQKEGYIAGLQRLMQIDSRGDWLLLVLNLPFALVESLARYIAMQTSKIPQWPQDVLDACAVEPNDSINIGAENNPVHRWRTVLANETREAYDTKNQRLKLANQEIKAKLDAKYKTVPELE</sequence>
<feature type="domain" description="DUF6708" evidence="2">
    <location>
        <begin position="113"/>
        <end position="290"/>
    </location>
</feature>
<dbReference type="HOGENOM" id="CLU_056144_0_0_6"/>
<reference evidence="3 4" key="1">
    <citation type="journal article" date="2012" name="PLoS ONE">
        <title>Edwardsiella comparative phylogenomics reveal the new intra/inter-species taxonomic relationships, virulence evolution and niche adaptation mechanisms.</title>
        <authorList>
            <person name="Yang M."/>
            <person name="Lv Y."/>
            <person name="Xiao J."/>
            <person name="Wu H."/>
            <person name="Zheng H."/>
            <person name="Liu Q."/>
            <person name="Zhang Y."/>
            <person name="Wang Q."/>
        </authorList>
    </citation>
    <scope>NUCLEOTIDE SEQUENCE [LARGE SCALE GENOMIC DNA]</scope>
    <source>
        <strain evidence="4">080813</strain>
    </source>
</reference>
<dbReference type="RefSeq" id="WP_034163288.1">
    <property type="nucleotide sequence ID" value="NZ_CP006664.1"/>
</dbReference>
<dbReference type="Pfam" id="PF20455">
    <property type="entry name" value="DUF6708"/>
    <property type="match status" value="1"/>
</dbReference>
<organism evidence="3 4">
    <name type="scientific">Edwardsiella anguillarum ET080813</name>
    <dbReference type="NCBI Taxonomy" id="667120"/>
    <lineage>
        <taxon>Bacteria</taxon>
        <taxon>Pseudomonadati</taxon>
        <taxon>Pseudomonadota</taxon>
        <taxon>Gammaproteobacteria</taxon>
        <taxon>Enterobacterales</taxon>
        <taxon>Hafniaceae</taxon>
        <taxon>Edwardsiella</taxon>
    </lineage>
</organism>
<accession>A0A076LUM4</accession>
<protein>
    <recommendedName>
        <fullName evidence="2">DUF6708 domain-containing protein</fullName>
    </recommendedName>
</protein>